<evidence type="ECO:0000313" key="2">
    <source>
        <dbReference type="EMBL" id="UPK71362.1"/>
    </source>
</evidence>
<dbReference type="SUPFAM" id="SSF75011">
    <property type="entry name" value="3-carboxy-cis,cis-mucoante lactonizing enzyme"/>
    <property type="match status" value="1"/>
</dbReference>
<keyword evidence="3" id="KW-1185">Reference proteome</keyword>
<protein>
    <submittedName>
        <fullName evidence="2">Uncharacterized protein</fullName>
    </submittedName>
</protein>
<dbReference type="Proteomes" id="UP000830198">
    <property type="component" value="Chromosome"/>
</dbReference>
<organism evidence="2 3">
    <name type="scientific">Chitinophaga filiformis</name>
    <name type="common">Myxococcus filiformis</name>
    <name type="synonym">Flexibacter filiformis</name>
    <dbReference type="NCBI Taxonomy" id="104663"/>
    <lineage>
        <taxon>Bacteria</taxon>
        <taxon>Pseudomonadati</taxon>
        <taxon>Bacteroidota</taxon>
        <taxon>Chitinophagia</taxon>
        <taxon>Chitinophagales</taxon>
        <taxon>Chitinophagaceae</taxon>
        <taxon>Chitinophaga</taxon>
    </lineage>
</organism>
<evidence type="ECO:0000313" key="3">
    <source>
        <dbReference type="Proteomes" id="UP000830198"/>
    </source>
</evidence>
<name>A0ABY4I5J9_CHIFI</name>
<reference evidence="2 3" key="1">
    <citation type="submission" date="2022-04" db="EMBL/GenBank/DDBJ databases">
        <title>The arsenic-methylating capacity of Chitinophaga filiformis YT5 during chitin decomposition.</title>
        <authorList>
            <person name="Chen G."/>
            <person name="Liang Y."/>
        </authorList>
    </citation>
    <scope>NUCLEOTIDE SEQUENCE [LARGE SCALE GENOMIC DNA]</scope>
    <source>
        <strain evidence="2 3">YT5</strain>
    </source>
</reference>
<feature type="chain" id="PRO_5046603936" evidence="1">
    <location>
        <begin position="22"/>
        <end position="300"/>
    </location>
</feature>
<accession>A0ABY4I5J9</accession>
<proteinExistence type="predicted"/>
<dbReference type="EMBL" id="CP095855">
    <property type="protein sequence ID" value="UPK71362.1"/>
    <property type="molecule type" value="Genomic_DNA"/>
</dbReference>
<feature type="signal peptide" evidence="1">
    <location>
        <begin position="1"/>
        <end position="21"/>
    </location>
</feature>
<dbReference type="Gene3D" id="2.130.10.10">
    <property type="entry name" value="YVTN repeat-like/Quinoprotein amine dehydrogenase"/>
    <property type="match status" value="1"/>
</dbReference>
<dbReference type="RefSeq" id="WP_247813442.1">
    <property type="nucleotide sequence ID" value="NZ_CP095855.1"/>
</dbReference>
<evidence type="ECO:0000256" key="1">
    <source>
        <dbReference type="SAM" id="SignalP"/>
    </source>
</evidence>
<gene>
    <name evidence="2" type="ORF">MYF79_08740</name>
</gene>
<keyword evidence="1" id="KW-0732">Signal</keyword>
<sequence length="300" mass="33278">MSKRTFRLSSLLLIMLSIAIAAPAQKKKHKKKKKAQQTEAVQPVVLGIVQSPAIAEASGIAASKALPAHFWTHNDSGNKPEVYLLDNKGQLVSTIHLEGVFNRDWEDIAEGPGPMPHKQYVYVGDIGNNVQIDLRTRILRFPAPVQVPGKKENVKPDVLHVAFADGPRDAETLMVDPIGRYFYIVSKREKAVGIYKASLDFKDGDRAVFQKVGTVPYTWITAGDISQDGRHIVIKNKDQIFYWHRNAGESVEAAMARAAMVLPYVPEKQGEGVTFSIDNSGYITISEGKKPAVNFYPHKF</sequence>
<dbReference type="InterPro" id="IPR015943">
    <property type="entry name" value="WD40/YVTN_repeat-like_dom_sf"/>
</dbReference>